<dbReference type="InterPro" id="IPR013783">
    <property type="entry name" value="Ig-like_fold"/>
</dbReference>
<keyword evidence="4" id="KW-1185">Reference proteome</keyword>
<proteinExistence type="predicted"/>
<feature type="domain" description="PKD/Chitinase" evidence="2">
    <location>
        <begin position="169"/>
        <end position="243"/>
    </location>
</feature>
<sequence length="572" mass="62082">MKRTPVILSLILMLLLATCLPGPAMAAADTPFNLHTVVLTTNEKSALVDNQPVTLPAAPRVEQGVTLVPLRFLAQTVGMDVYWNQEAKTVTLSVYDQEIDLTLNSTAAMVNHQPYQLDQAPRIIDGVMMVPLRFIVSAFGAGVDYQPQTHEITLTIVPPAPPPPNQPPVARFSVNKTTVAQGETVIYTDQSYDPDGDKLIAEQWTGKKRAFFKPGQYTVSLQVEDSRGNWSQQAQVTITVTNTVLMDEVTYNLQNPIPGEPLDISRLKASQLPELSPQRQDGTRTLLMSNSPEKITTDGILYMDTVAGPVRLFYHHTNDSTVDRQVYVVAANPNSYPVNITMERQATAGPGDPMSMGRAGTSRFLQQNSVMPQPPIQLPPGQSINLCQADVPPGQTVHGIFDLNADAPVTYYFITVSAGTTGPLFDLPLLPPDPLHTRGTFQQCDRRLALTVPGGKNSRLILADGKSDPYISGKNAADNTTVTDKGNYGVLYELDLTSGTRVGILANARGGPFAGAMRFNGQTFNVPSTDGVLANPDRGAMVGVLMPNQPARLWFMPPSGSHLPLNLLFIPF</sequence>
<accession>A0A1B7LGR0</accession>
<dbReference type="STRING" id="1838280.A6M21_07055"/>
<dbReference type="SUPFAM" id="SSF49299">
    <property type="entry name" value="PKD domain"/>
    <property type="match status" value="1"/>
</dbReference>
<evidence type="ECO:0000259" key="2">
    <source>
        <dbReference type="SMART" id="SM00089"/>
    </source>
</evidence>
<dbReference type="RefSeq" id="WP_066667066.1">
    <property type="nucleotide sequence ID" value="NZ_LYVF01000069.1"/>
</dbReference>
<reference evidence="3 4" key="1">
    <citation type="submission" date="2016-04" db="EMBL/GenBank/DDBJ databases">
        <authorList>
            <person name="Evans L.H."/>
            <person name="Alamgir A."/>
            <person name="Owens N."/>
            <person name="Weber N.D."/>
            <person name="Virtaneva K."/>
            <person name="Barbian K."/>
            <person name="Babar A."/>
            <person name="Rosenke K."/>
        </authorList>
    </citation>
    <scope>NUCLEOTIDE SEQUENCE [LARGE SCALE GENOMIC DNA]</scope>
    <source>
        <strain evidence="3 4">LMa1</strain>
    </source>
</reference>
<dbReference type="EMBL" id="LYVF01000069">
    <property type="protein sequence ID" value="OAT85291.1"/>
    <property type="molecule type" value="Genomic_DNA"/>
</dbReference>
<dbReference type="SUPFAM" id="SSF55383">
    <property type="entry name" value="Copper amine oxidase, domain N"/>
    <property type="match status" value="1"/>
</dbReference>
<dbReference type="SMART" id="SM00089">
    <property type="entry name" value="PKD"/>
    <property type="match status" value="1"/>
</dbReference>
<evidence type="ECO:0000256" key="1">
    <source>
        <dbReference type="SAM" id="SignalP"/>
    </source>
</evidence>
<dbReference type="Gene3D" id="3.30.457.10">
    <property type="entry name" value="Copper amine oxidase-like, N-terminal domain"/>
    <property type="match status" value="2"/>
</dbReference>
<name>A0A1B7LGR0_9FIRM</name>
<dbReference type="InterPro" id="IPR035986">
    <property type="entry name" value="PKD_dom_sf"/>
</dbReference>
<feature type="signal peptide" evidence="1">
    <location>
        <begin position="1"/>
        <end position="26"/>
    </location>
</feature>
<gene>
    <name evidence="3" type="ORF">A6M21_07055</name>
</gene>
<dbReference type="Proteomes" id="UP000078532">
    <property type="component" value="Unassembled WGS sequence"/>
</dbReference>
<dbReference type="InterPro" id="IPR036582">
    <property type="entry name" value="Mao_N_sf"/>
</dbReference>
<keyword evidence="1" id="KW-0732">Signal</keyword>
<evidence type="ECO:0000313" key="3">
    <source>
        <dbReference type="EMBL" id="OAT85291.1"/>
    </source>
</evidence>
<dbReference type="Gene3D" id="2.60.40.10">
    <property type="entry name" value="Immunoglobulins"/>
    <property type="match status" value="1"/>
</dbReference>
<dbReference type="AlphaFoldDB" id="A0A1B7LGR0"/>
<protein>
    <recommendedName>
        <fullName evidence="2">PKD/Chitinase domain-containing protein</fullName>
    </recommendedName>
</protein>
<dbReference type="InterPro" id="IPR022409">
    <property type="entry name" value="PKD/Chitinase_dom"/>
</dbReference>
<evidence type="ECO:0000313" key="4">
    <source>
        <dbReference type="Proteomes" id="UP000078532"/>
    </source>
</evidence>
<feature type="chain" id="PRO_5008596928" description="PKD/Chitinase domain-containing protein" evidence="1">
    <location>
        <begin position="27"/>
        <end position="572"/>
    </location>
</feature>
<dbReference type="InterPro" id="IPR012854">
    <property type="entry name" value="Cu_amine_oxidase-like_N"/>
</dbReference>
<comment type="caution">
    <text evidence="3">The sequence shown here is derived from an EMBL/GenBank/DDBJ whole genome shotgun (WGS) entry which is preliminary data.</text>
</comment>
<dbReference type="OrthoDB" id="9816096at2"/>
<organism evidence="3 4">
    <name type="scientific">Desulfotomaculum copahuensis</name>
    <dbReference type="NCBI Taxonomy" id="1838280"/>
    <lineage>
        <taxon>Bacteria</taxon>
        <taxon>Bacillati</taxon>
        <taxon>Bacillota</taxon>
        <taxon>Clostridia</taxon>
        <taxon>Eubacteriales</taxon>
        <taxon>Desulfotomaculaceae</taxon>
        <taxon>Desulfotomaculum</taxon>
    </lineage>
</organism>
<dbReference type="Pfam" id="PF07833">
    <property type="entry name" value="Cu_amine_oxidN1"/>
    <property type="match status" value="1"/>
</dbReference>